<feature type="compositionally biased region" description="Basic and acidic residues" evidence="1">
    <location>
        <begin position="105"/>
        <end position="116"/>
    </location>
</feature>
<gene>
    <name evidence="2" type="ORF">DI544_04850</name>
</gene>
<sequence>MKIAALTVPLAALALAACSDRVEDHAERTGNAIAADVARAGDNVVDSVDALTGAVQNHVDGVAIHSLDRAANHIDAASKHLEAEIRARGDTARDRAGAALEEAGNDLRDRTGRNGR</sequence>
<protein>
    <recommendedName>
        <fullName evidence="4">Lipoprotein</fullName>
    </recommendedName>
</protein>
<proteinExistence type="predicted"/>
<evidence type="ECO:0008006" key="4">
    <source>
        <dbReference type="Google" id="ProtNLM"/>
    </source>
</evidence>
<evidence type="ECO:0000256" key="1">
    <source>
        <dbReference type="SAM" id="MobiDB-lite"/>
    </source>
</evidence>
<dbReference type="AlphaFoldDB" id="A0A2W5P832"/>
<dbReference type="EMBL" id="QFQI01000002">
    <property type="protein sequence ID" value="PZQ61941.1"/>
    <property type="molecule type" value="Genomic_DNA"/>
</dbReference>
<name>A0A2W5P832_9SPHN</name>
<dbReference type="PROSITE" id="PS51257">
    <property type="entry name" value="PROKAR_LIPOPROTEIN"/>
    <property type="match status" value="1"/>
</dbReference>
<organism evidence="2 3">
    <name type="scientific">Sphingomonas taxi</name>
    <dbReference type="NCBI Taxonomy" id="1549858"/>
    <lineage>
        <taxon>Bacteria</taxon>
        <taxon>Pseudomonadati</taxon>
        <taxon>Pseudomonadota</taxon>
        <taxon>Alphaproteobacteria</taxon>
        <taxon>Sphingomonadales</taxon>
        <taxon>Sphingomonadaceae</taxon>
        <taxon>Sphingomonas</taxon>
    </lineage>
</organism>
<dbReference type="Proteomes" id="UP000249229">
    <property type="component" value="Unassembled WGS sequence"/>
</dbReference>
<evidence type="ECO:0000313" key="3">
    <source>
        <dbReference type="Proteomes" id="UP000249229"/>
    </source>
</evidence>
<feature type="region of interest" description="Disordered" evidence="1">
    <location>
        <begin position="88"/>
        <end position="116"/>
    </location>
</feature>
<evidence type="ECO:0000313" key="2">
    <source>
        <dbReference type="EMBL" id="PZQ61941.1"/>
    </source>
</evidence>
<comment type="caution">
    <text evidence="2">The sequence shown here is derived from an EMBL/GenBank/DDBJ whole genome shotgun (WGS) entry which is preliminary data.</text>
</comment>
<accession>A0A2W5P832</accession>
<reference evidence="2 3" key="1">
    <citation type="submission" date="2017-08" db="EMBL/GenBank/DDBJ databases">
        <title>Infants hospitalized years apart are colonized by the same room-sourced microbial strains.</title>
        <authorList>
            <person name="Brooks B."/>
            <person name="Olm M.R."/>
            <person name="Firek B.A."/>
            <person name="Baker R."/>
            <person name="Thomas B.C."/>
            <person name="Morowitz M.J."/>
            <person name="Banfield J.F."/>
        </authorList>
    </citation>
    <scope>NUCLEOTIDE SEQUENCE [LARGE SCALE GENOMIC DNA]</scope>
    <source>
        <strain evidence="2">S2_005_001_R1_22</strain>
    </source>
</reference>